<feature type="region of interest" description="Disordered" evidence="8">
    <location>
        <begin position="60"/>
        <end position="133"/>
    </location>
</feature>
<feature type="region of interest" description="Disordered" evidence="8">
    <location>
        <begin position="149"/>
        <end position="191"/>
    </location>
</feature>
<dbReference type="AlphaFoldDB" id="A0A9P4QMK0"/>
<comment type="catalytic activity">
    <reaction evidence="1 7">
        <text>[protein]-peptidylproline (omega=180) = [protein]-peptidylproline (omega=0)</text>
        <dbReference type="Rhea" id="RHEA:16237"/>
        <dbReference type="Rhea" id="RHEA-COMP:10747"/>
        <dbReference type="Rhea" id="RHEA-COMP:10748"/>
        <dbReference type="ChEBI" id="CHEBI:83833"/>
        <dbReference type="ChEBI" id="CHEBI:83834"/>
        <dbReference type="EC" id="5.2.1.8"/>
    </reaction>
</comment>
<reference evidence="10" key="1">
    <citation type="journal article" date="2020" name="Stud. Mycol.">
        <title>101 Dothideomycetes genomes: a test case for predicting lifestyles and emergence of pathogens.</title>
        <authorList>
            <person name="Haridas S."/>
            <person name="Albert R."/>
            <person name="Binder M."/>
            <person name="Bloem J."/>
            <person name="Labutti K."/>
            <person name="Salamov A."/>
            <person name="Andreopoulos B."/>
            <person name="Baker S."/>
            <person name="Barry K."/>
            <person name="Bills G."/>
            <person name="Bluhm B."/>
            <person name="Cannon C."/>
            <person name="Castanera R."/>
            <person name="Culley D."/>
            <person name="Daum C."/>
            <person name="Ezra D."/>
            <person name="Gonzalez J."/>
            <person name="Henrissat B."/>
            <person name="Kuo A."/>
            <person name="Liang C."/>
            <person name="Lipzen A."/>
            <person name="Lutzoni F."/>
            <person name="Magnuson J."/>
            <person name="Mondo S."/>
            <person name="Nolan M."/>
            <person name="Ohm R."/>
            <person name="Pangilinan J."/>
            <person name="Park H.-J."/>
            <person name="Ramirez L."/>
            <person name="Alfaro M."/>
            <person name="Sun H."/>
            <person name="Tritt A."/>
            <person name="Yoshinaga Y."/>
            <person name="Zwiers L.-H."/>
            <person name="Turgeon B."/>
            <person name="Goodwin S."/>
            <person name="Spatafora J."/>
            <person name="Crous P."/>
            <person name="Grigoriev I."/>
        </authorList>
    </citation>
    <scope>NUCLEOTIDE SEQUENCE</scope>
    <source>
        <strain evidence="10">CBS 125425</strain>
    </source>
</reference>
<dbReference type="GO" id="GO:0000785">
    <property type="term" value="C:chromatin"/>
    <property type="evidence" value="ECO:0007669"/>
    <property type="project" value="TreeGrafter"/>
</dbReference>
<evidence type="ECO:0000256" key="6">
    <source>
        <dbReference type="ARBA" id="ARBA00023235"/>
    </source>
</evidence>
<comment type="caution">
    <text evidence="10">The sequence shown here is derived from an EMBL/GenBank/DDBJ whole genome shotgun (WGS) entry which is preliminary data.</text>
</comment>
<evidence type="ECO:0000259" key="9">
    <source>
        <dbReference type="PROSITE" id="PS50059"/>
    </source>
</evidence>
<dbReference type="PIRSF" id="PIRSF001473">
    <property type="entry name" value="FK506-bp_FPR3"/>
    <property type="match status" value="1"/>
</dbReference>
<dbReference type="PROSITE" id="PS50059">
    <property type="entry name" value="FKBP_PPIASE"/>
    <property type="match status" value="1"/>
</dbReference>
<dbReference type="InterPro" id="IPR041232">
    <property type="entry name" value="NPL"/>
</dbReference>
<sequence length="523" mass="56900">MAAMLPMSVYGLRVPAGGILIPARDYDGTVRITMAAIDPTAETLADEEDKPVRATLKLIRVPSISDEDEDEDEDDSDDEDYDEADFEAIKSRLPKELLGSEDEDAMSEDEDDDSEDEKNGGPSDPAKAMQAKREAVAKKLLEVMQAEEMELDNLENGVNGVKSKGKAKALDDDDSSEDDEDDDDDESASEVEEYVLCTLDPEKHYQQPLDITLGEHEHVFFVVVGTHDVFLTGNYVLPPDEDFGESGEEDEDMFDLPPDEDELDDDFSEDEDDALDGLPDPRVTEVGSDEEDEAPKLVTAGKKGKNKRPAESDDDDLEEATTLDELISKTMKPETNGEPKLSKKQAKKLKKNDGQATAAAQESKKDTKDKNEPPGSDKKKVQFAKNLEQGPTGSPKVDAKEAPAVKTETPAKTGPRNVNGVTVEDKKLGKGPAAKKGSKVGMRYIGKLKNGKQFDSNKKGKPFTFKVGAGEVIKGWDIGVAGMTAGGERRLTIPAKLAYGNKALPDIPANSELIFDIKCLTVN</sequence>
<comment type="function">
    <text evidence="2">PPIase that acts as a histone chaperone. Histone proline isomerase that increases the rate of cis-trans isomerization at prolines on the histone H3 N-terminal tail. Proline isomerization influences H3 methylation thereby regulating gene expression.</text>
</comment>
<dbReference type="Pfam" id="PF17800">
    <property type="entry name" value="NPL"/>
    <property type="match status" value="1"/>
</dbReference>
<proteinExistence type="inferred from homology"/>
<name>A0A9P4QMK0_9PLEO</name>
<dbReference type="Proteomes" id="UP000799444">
    <property type="component" value="Unassembled WGS sequence"/>
</dbReference>
<feature type="compositionally biased region" description="Acidic residues" evidence="8">
    <location>
        <begin position="312"/>
        <end position="322"/>
    </location>
</feature>
<dbReference type="SUPFAM" id="SSF54534">
    <property type="entry name" value="FKBP-like"/>
    <property type="match status" value="1"/>
</dbReference>
<evidence type="ECO:0000256" key="3">
    <source>
        <dbReference type="ARBA" id="ARBA00007838"/>
    </source>
</evidence>
<feature type="domain" description="PPIase FKBP-type" evidence="9">
    <location>
        <begin position="437"/>
        <end position="523"/>
    </location>
</feature>
<keyword evidence="5 7" id="KW-0697">Rotamase</keyword>
<feature type="compositionally biased region" description="Acidic residues" evidence="8">
    <location>
        <begin position="240"/>
        <end position="275"/>
    </location>
</feature>
<feature type="compositionally biased region" description="Acidic residues" evidence="8">
    <location>
        <begin position="65"/>
        <end position="86"/>
    </location>
</feature>
<dbReference type="PANTHER" id="PTHR43811:SF19">
    <property type="entry name" value="39 KDA FK506-BINDING NUCLEAR PROTEIN"/>
    <property type="match status" value="1"/>
</dbReference>
<dbReference type="PANTHER" id="PTHR43811">
    <property type="entry name" value="FKBP-TYPE PEPTIDYL-PROLYL CIS-TRANS ISOMERASE FKPA"/>
    <property type="match status" value="1"/>
</dbReference>
<keyword evidence="11" id="KW-1185">Reference proteome</keyword>
<dbReference type="Gene3D" id="3.10.50.40">
    <property type="match status" value="1"/>
</dbReference>
<evidence type="ECO:0000256" key="5">
    <source>
        <dbReference type="ARBA" id="ARBA00023110"/>
    </source>
</evidence>
<evidence type="ECO:0000256" key="2">
    <source>
        <dbReference type="ARBA" id="ARBA00002221"/>
    </source>
</evidence>
<accession>A0A9P4QMK0</accession>
<feature type="compositionally biased region" description="Basic and acidic residues" evidence="8">
    <location>
        <begin position="362"/>
        <end position="380"/>
    </location>
</feature>
<evidence type="ECO:0000256" key="8">
    <source>
        <dbReference type="SAM" id="MobiDB-lite"/>
    </source>
</evidence>
<comment type="subunit">
    <text evidence="4">Binds to histones H3 and H4.</text>
</comment>
<feature type="compositionally biased region" description="Acidic residues" evidence="8">
    <location>
        <begin position="99"/>
        <end position="116"/>
    </location>
</feature>
<dbReference type="EC" id="5.2.1.8" evidence="7"/>
<evidence type="ECO:0000256" key="1">
    <source>
        <dbReference type="ARBA" id="ARBA00000971"/>
    </source>
</evidence>
<dbReference type="OrthoDB" id="77911at2759"/>
<dbReference type="Gene3D" id="2.60.120.340">
    <property type="entry name" value="Nucleoplasmin core domain"/>
    <property type="match status" value="1"/>
</dbReference>
<dbReference type="FunFam" id="3.10.50.40:FF:000006">
    <property type="entry name" value="Peptidyl-prolyl cis-trans isomerase"/>
    <property type="match status" value="1"/>
</dbReference>
<dbReference type="InterPro" id="IPR046357">
    <property type="entry name" value="PPIase_dom_sf"/>
</dbReference>
<comment type="similarity">
    <text evidence="3">Belongs to the FKBP-type PPIase family. FKBP3/4 subfamily.</text>
</comment>
<dbReference type="Pfam" id="PF00254">
    <property type="entry name" value="FKBP_C"/>
    <property type="match status" value="1"/>
</dbReference>
<evidence type="ECO:0000256" key="7">
    <source>
        <dbReference type="PROSITE-ProRule" id="PRU00277"/>
    </source>
</evidence>
<gene>
    <name evidence="10" type="ORF">EJ04DRAFT_545929</name>
</gene>
<protein>
    <recommendedName>
        <fullName evidence="7">peptidylprolyl isomerase</fullName>
        <ecNumber evidence="7">5.2.1.8</ecNumber>
    </recommendedName>
</protein>
<evidence type="ECO:0000256" key="4">
    <source>
        <dbReference type="ARBA" id="ARBA00011865"/>
    </source>
</evidence>
<organism evidence="10 11">
    <name type="scientific">Polyplosphaeria fusca</name>
    <dbReference type="NCBI Taxonomy" id="682080"/>
    <lineage>
        <taxon>Eukaryota</taxon>
        <taxon>Fungi</taxon>
        <taxon>Dikarya</taxon>
        <taxon>Ascomycota</taxon>
        <taxon>Pezizomycotina</taxon>
        <taxon>Dothideomycetes</taxon>
        <taxon>Pleosporomycetidae</taxon>
        <taxon>Pleosporales</taxon>
        <taxon>Tetraplosphaeriaceae</taxon>
        <taxon>Polyplosphaeria</taxon>
    </lineage>
</organism>
<dbReference type="GO" id="GO:0003755">
    <property type="term" value="F:peptidyl-prolyl cis-trans isomerase activity"/>
    <property type="evidence" value="ECO:0007669"/>
    <property type="project" value="UniProtKB-KW"/>
</dbReference>
<evidence type="ECO:0000313" key="11">
    <source>
        <dbReference type="Proteomes" id="UP000799444"/>
    </source>
</evidence>
<feature type="compositionally biased region" description="Basic and acidic residues" evidence="8">
    <location>
        <begin position="331"/>
        <end position="341"/>
    </location>
</feature>
<evidence type="ECO:0000313" key="10">
    <source>
        <dbReference type="EMBL" id="KAF2730127.1"/>
    </source>
</evidence>
<dbReference type="InterPro" id="IPR023566">
    <property type="entry name" value="PPIase_Fpr3/Fpr4-like"/>
</dbReference>
<feature type="compositionally biased region" description="Acidic residues" evidence="8">
    <location>
        <begin position="171"/>
        <end position="191"/>
    </location>
</feature>
<dbReference type="EMBL" id="ML996225">
    <property type="protein sequence ID" value="KAF2730127.1"/>
    <property type="molecule type" value="Genomic_DNA"/>
</dbReference>
<feature type="region of interest" description="Disordered" evidence="8">
    <location>
        <begin position="240"/>
        <end position="423"/>
    </location>
</feature>
<dbReference type="GO" id="GO:0005730">
    <property type="term" value="C:nucleolus"/>
    <property type="evidence" value="ECO:0007669"/>
    <property type="project" value="TreeGrafter"/>
</dbReference>
<keyword evidence="6 7" id="KW-0413">Isomerase</keyword>
<dbReference type="InterPro" id="IPR001179">
    <property type="entry name" value="PPIase_FKBP_dom"/>
</dbReference>